<evidence type="ECO:0000313" key="2">
    <source>
        <dbReference type="Proteomes" id="UP000327167"/>
    </source>
</evidence>
<proteinExistence type="predicted"/>
<dbReference type="EMBL" id="CABVHJ010000006">
    <property type="protein sequence ID" value="VVM80980.1"/>
    <property type="molecule type" value="Genomic_DNA"/>
</dbReference>
<evidence type="ECO:0000313" key="1">
    <source>
        <dbReference type="EMBL" id="VVM80980.1"/>
    </source>
</evidence>
<reference evidence="1 2" key="1">
    <citation type="submission" date="2019-09" db="EMBL/GenBank/DDBJ databases">
        <authorList>
            <person name="Chandra G."/>
            <person name="Truman W A."/>
        </authorList>
    </citation>
    <scope>NUCLEOTIDE SEQUENCE [LARGE SCALE GENOMIC DNA]</scope>
    <source>
        <strain evidence="1">PS655</strain>
    </source>
</reference>
<dbReference type="Proteomes" id="UP000327167">
    <property type="component" value="Unassembled WGS sequence"/>
</dbReference>
<protein>
    <submittedName>
        <fullName evidence="1">Uncharacterized protein</fullName>
    </submittedName>
</protein>
<sequence>MWRENLLPLACEAAPKPDSPFLPDIAHAPNYDGCVAEREQATFSQVCVSRPTGRLWRLKLLPRVRLSPTAVSDGFRSPQK</sequence>
<accession>A0A5E6SKD8</accession>
<gene>
    <name evidence="1" type="ORF">PS655_02311</name>
</gene>
<dbReference type="AlphaFoldDB" id="A0A5E6SKD8"/>
<organism evidence="1 2">
    <name type="scientific">Pseudomonas fluorescens</name>
    <dbReference type="NCBI Taxonomy" id="294"/>
    <lineage>
        <taxon>Bacteria</taxon>
        <taxon>Pseudomonadati</taxon>
        <taxon>Pseudomonadota</taxon>
        <taxon>Gammaproteobacteria</taxon>
        <taxon>Pseudomonadales</taxon>
        <taxon>Pseudomonadaceae</taxon>
        <taxon>Pseudomonas</taxon>
    </lineage>
</organism>
<name>A0A5E6SKD8_PSEFL</name>